<feature type="DNA-binding region" description="NDT80" evidence="2">
    <location>
        <begin position="275"/>
        <end position="584"/>
    </location>
</feature>
<dbReference type="SUPFAM" id="SSF49417">
    <property type="entry name" value="p53-like transcription factors"/>
    <property type="match status" value="1"/>
</dbReference>
<proteinExistence type="predicted"/>
<dbReference type="Proteomes" id="UP001342314">
    <property type="component" value="Unassembled WGS sequence"/>
</dbReference>
<dbReference type="Pfam" id="PF05224">
    <property type="entry name" value="NDT80_PhoG"/>
    <property type="match status" value="1"/>
</dbReference>
<organism evidence="5 6">
    <name type="scientific">Rhodotorula paludigena</name>
    <dbReference type="NCBI Taxonomy" id="86838"/>
    <lineage>
        <taxon>Eukaryota</taxon>
        <taxon>Fungi</taxon>
        <taxon>Dikarya</taxon>
        <taxon>Basidiomycota</taxon>
        <taxon>Pucciniomycotina</taxon>
        <taxon>Microbotryomycetes</taxon>
        <taxon>Sporidiobolales</taxon>
        <taxon>Sporidiobolaceae</taxon>
        <taxon>Rhodotorula</taxon>
    </lineage>
</organism>
<feature type="compositionally biased region" description="Polar residues" evidence="3">
    <location>
        <begin position="285"/>
        <end position="294"/>
    </location>
</feature>
<name>A0AAV5GU48_9BASI</name>
<dbReference type="GO" id="GO:0051321">
    <property type="term" value="P:meiotic cell cycle"/>
    <property type="evidence" value="ECO:0007669"/>
    <property type="project" value="TreeGrafter"/>
</dbReference>
<keyword evidence="1 2" id="KW-0238">DNA-binding</keyword>
<reference evidence="5 6" key="1">
    <citation type="submission" date="2021-12" db="EMBL/GenBank/DDBJ databases">
        <title>High titer production of polyol ester of fatty acids by Rhodotorula paludigena BS15 towards product separation-free biomass refinery.</title>
        <authorList>
            <person name="Mano J."/>
            <person name="Ono H."/>
            <person name="Tanaka T."/>
            <person name="Naito K."/>
            <person name="Sushida H."/>
            <person name="Ike M."/>
            <person name="Tokuyasu K."/>
            <person name="Kitaoka M."/>
        </authorList>
    </citation>
    <scope>NUCLEOTIDE SEQUENCE [LARGE SCALE GENOMIC DNA]</scope>
    <source>
        <strain evidence="5 6">BS15</strain>
    </source>
</reference>
<dbReference type="GO" id="GO:0045944">
    <property type="term" value="P:positive regulation of transcription by RNA polymerase II"/>
    <property type="evidence" value="ECO:0007669"/>
    <property type="project" value="TreeGrafter"/>
</dbReference>
<accession>A0AAV5GU48</accession>
<dbReference type="InterPro" id="IPR037141">
    <property type="entry name" value="NDT80_DNA-bd_dom_sf"/>
</dbReference>
<feature type="region of interest" description="Disordered" evidence="3">
    <location>
        <begin position="425"/>
        <end position="489"/>
    </location>
</feature>
<feature type="compositionally biased region" description="Acidic residues" evidence="3">
    <location>
        <begin position="610"/>
        <end position="630"/>
    </location>
</feature>
<gene>
    <name evidence="5" type="ORF">Rhopal_006075-T1</name>
</gene>
<feature type="region of interest" description="Disordered" evidence="3">
    <location>
        <begin position="240"/>
        <end position="308"/>
    </location>
</feature>
<dbReference type="EMBL" id="BQKY01000013">
    <property type="protein sequence ID" value="GJN93030.1"/>
    <property type="molecule type" value="Genomic_DNA"/>
</dbReference>
<sequence>MHRQNAHYPFYPTPENTAHQMRHGCGPAFTPGLGVSLFASVASPRFEVGGIGAGVGLTPASVDWQGQQERAGIYGWANDALWTSESAPGECERNPNTLADYLPSPESLVWQPGVASSPSPFAPPPLIYPFTPLSPGFSASPFPALSAGGFIPMEPHHPTMPQLDVHRQPALVNEPVTAGFSRLDRDRFEYWLDGAHVDRDANTIGRAVPGHALQLEKVSGGSTVPPLPFPADPLHPHVEPVWSFHDSERPSSPLAPAVTLGPETSASSVSSSGGGSGAKKRSTSAQRRLQSLSRQPEKRPASNKPSGWNSLSEFWAPWEKTASVLDAEGKELAIETAITTPSSFYHDESASSWLTYRRNNLSTTLSLTLPSSFQLDKLYVARPGAEPPRPAPISHLVASLSAAKLAAPHDPVELSQYALNARKLASAKPVKPQRLSRSASVATSTKSSPSETSASDAASQSSPFSSSASHVPHTTSTPPAAPSSARSRSAPAVSLSTTFARIQFRHSTHNKRLNASAAWSAAHGPHSAGAVEPDERFVLRCTVWAVLEPDEGEEEGEQKVELGAWSSAPIVVRGRSPGNFGDGGRRRTPQRKSGEERRGKRGRRSRRDAEEEDDIAVVDDDSDSSSENEDSPTRKSRCDDDDDEDAPSSKRRRIEYTSSQLDALIANAGPQRLTRGRAAAALEHAQVDDPPAVDRSHDLVV</sequence>
<evidence type="ECO:0000259" key="4">
    <source>
        <dbReference type="PROSITE" id="PS51517"/>
    </source>
</evidence>
<feature type="domain" description="NDT80" evidence="4">
    <location>
        <begin position="275"/>
        <end position="584"/>
    </location>
</feature>
<keyword evidence="6" id="KW-1185">Reference proteome</keyword>
<dbReference type="AlphaFoldDB" id="A0AAV5GU48"/>
<comment type="caution">
    <text evidence="5">The sequence shown here is derived from an EMBL/GenBank/DDBJ whole genome shotgun (WGS) entry which is preliminary data.</text>
</comment>
<evidence type="ECO:0000256" key="2">
    <source>
        <dbReference type="PROSITE-ProRule" id="PRU00850"/>
    </source>
</evidence>
<dbReference type="GO" id="GO:0003700">
    <property type="term" value="F:DNA-binding transcription factor activity"/>
    <property type="evidence" value="ECO:0007669"/>
    <property type="project" value="UniProtKB-UniRule"/>
</dbReference>
<evidence type="ECO:0000256" key="3">
    <source>
        <dbReference type="SAM" id="MobiDB-lite"/>
    </source>
</evidence>
<dbReference type="PANTHER" id="PTHR35144">
    <property type="entry name" value="MEIOSIS-SPECIFIC TRANSCRIPTION FACTOR NDT80"/>
    <property type="match status" value="1"/>
</dbReference>
<dbReference type="InterPro" id="IPR024061">
    <property type="entry name" value="NDT80_DNA-bd_dom"/>
</dbReference>
<dbReference type="Gene3D" id="2.60.40.1390">
    <property type="entry name" value="NDT80 DNA-binding domain"/>
    <property type="match status" value="1"/>
</dbReference>
<dbReference type="GO" id="GO:0003677">
    <property type="term" value="F:DNA binding"/>
    <property type="evidence" value="ECO:0007669"/>
    <property type="project" value="UniProtKB-KW"/>
</dbReference>
<feature type="compositionally biased region" description="Low complexity" evidence="3">
    <location>
        <begin position="442"/>
        <end position="489"/>
    </location>
</feature>
<evidence type="ECO:0000313" key="6">
    <source>
        <dbReference type="Proteomes" id="UP001342314"/>
    </source>
</evidence>
<evidence type="ECO:0000256" key="1">
    <source>
        <dbReference type="ARBA" id="ARBA00023125"/>
    </source>
</evidence>
<dbReference type="PROSITE" id="PS51517">
    <property type="entry name" value="NDT80"/>
    <property type="match status" value="1"/>
</dbReference>
<dbReference type="GO" id="GO:0000228">
    <property type="term" value="C:nuclear chromosome"/>
    <property type="evidence" value="ECO:0007669"/>
    <property type="project" value="TreeGrafter"/>
</dbReference>
<protein>
    <recommendedName>
        <fullName evidence="4">NDT80 domain-containing protein</fullName>
    </recommendedName>
</protein>
<dbReference type="PANTHER" id="PTHR35144:SF2">
    <property type="entry name" value="MEIOSIS-SPECIFIC TRANSCRIPTION FACTOR NDT80"/>
    <property type="match status" value="1"/>
</dbReference>
<dbReference type="InterPro" id="IPR008967">
    <property type="entry name" value="p53-like_TF_DNA-bd_sf"/>
</dbReference>
<feature type="region of interest" description="Disordered" evidence="3">
    <location>
        <begin position="571"/>
        <end position="655"/>
    </location>
</feature>
<evidence type="ECO:0000313" key="5">
    <source>
        <dbReference type="EMBL" id="GJN93030.1"/>
    </source>
</evidence>
<dbReference type="InterPro" id="IPR052605">
    <property type="entry name" value="Fungal_trans_regulator"/>
</dbReference>